<feature type="region of interest" description="Disordered" evidence="1">
    <location>
        <begin position="411"/>
        <end position="452"/>
    </location>
</feature>
<reference evidence="3 4" key="1">
    <citation type="submission" date="2019-10" db="EMBL/GenBank/DDBJ databases">
        <authorList>
            <person name="Palmer J.M."/>
        </authorList>
    </citation>
    <scope>NUCLEOTIDE SEQUENCE [LARGE SCALE GENOMIC DNA]</scope>
    <source>
        <strain evidence="3 4">TWF730</strain>
    </source>
</reference>
<gene>
    <name evidence="3" type="ORF">TWF730_007322</name>
</gene>
<name>A0AAV9VAP7_9PEZI</name>
<dbReference type="AlphaFoldDB" id="A0AAV9VAP7"/>
<dbReference type="Proteomes" id="UP001373714">
    <property type="component" value="Unassembled WGS sequence"/>
</dbReference>
<feature type="compositionally biased region" description="Low complexity" evidence="1">
    <location>
        <begin position="78"/>
        <end position="118"/>
    </location>
</feature>
<protein>
    <submittedName>
        <fullName evidence="3">Uncharacterized protein</fullName>
    </submittedName>
</protein>
<feature type="compositionally biased region" description="Pro residues" evidence="1">
    <location>
        <begin position="292"/>
        <end position="303"/>
    </location>
</feature>
<keyword evidence="4" id="KW-1185">Reference proteome</keyword>
<sequence length="452" mass="47928">MSDYPYRAYSPANSNPNRSPTRRTPNPPGSNYPAANDWNRNVHSMPGFEGWKADDGNNSPRASTPNIIPEVVPKDPFLIPQISPLPQSSSSYSVPPSLQPGSRDSFSASSSRSTYMSRQDAEFDLAFGAGPSGKRSSYSTATSSSESPFRRRQVRTPSESSNESASRSRDRRQSQQNRDRTPSTSPSRAIPRDGVATTSGALRTPSGNLMSSIFNAENAAAVGSVLGSAASFIGSRAGIIKPEEQHPQQDYDNIPGGYNNRPVPDTAAGNNNAFNIGDAMNYLSSHLTAPQTPAPAPTTPQGPPQQQGGSPFTLGNALNYLQHATQGQSATAPGNSGIPQNFQLAGIDIDLKWIAQKASEQNPWVLLGGAVVSFWVISSIIATLIWYGMVAGVLYVIYIVGVKNGGFQAISGGPSPPRRRISTPGNTGGSGGGSWSNTGRAPGGGTEWRRRY</sequence>
<feature type="region of interest" description="Disordered" evidence="1">
    <location>
        <begin position="287"/>
        <end position="311"/>
    </location>
</feature>
<keyword evidence="2" id="KW-0472">Membrane</keyword>
<feature type="compositionally biased region" description="Basic and acidic residues" evidence="1">
    <location>
        <begin position="166"/>
        <end position="181"/>
    </location>
</feature>
<feature type="compositionally biased region" description="Polar residues" evidence="1">
    <location>
        <begin position="56"/>
        <end position="66"/>
    </location>
</feature>
<feature type="compositionally biased region" description="Low complexity" evidence="1">
    <location>
        <begin position="13"/>
        <end position="24"/>
    </location>
</feature>
<proteinExistence type="predicted"/>
<evidence type="ECO:0000313" key="4">
    <source>
        <dbReference type="Proteomes" id="UP001373714"/>
    </source>
</evidence>
<accession>A0AAV9VAP7</accession>
<comment type="caution">
    <text evidence="3">The sequence shown here is derived from an EMBL/GenBank/DDBJ whole genome shotgun (WGS) entry which is preliminary data.</text>
</comment>
<keyword evidence="2" id="KW-1133">Transmembrane helix</keyword>
<dbReference type="EMBL" id="JAVHNS010000004">
    <property type="protein sequence ID" value="KAK6357966.1"/>
    <property type="molecule type" value="Genomic_DNA"/>
</dbReference>
<organism evidence="3 4">
    <name type="scientific">Orbilia blumenaviensis</name>
    <dbReference type="NCBI Taxonomy" id="1796055"/>
    <lineage>
        <taxon>Eukaryota</taxon>
        <taxon>Fungi</taxon>
        <taxon>Dikarya</taxon>
        <taxon>Ascomycota</taxon>
        <taxon>Pezizomycotina</taxon>
        <taxon>Orbiliomycetes</taxon>
        <taxon>Orbiliales</taxon>
        <taxon>Orbiliaceae</taxon>
        <taxon>Orbilia</taxon>
    </lineage>
</organism>
<keyword evidence="2" id="KW-0812">Transmembrane</keyword>
<evidence type="ECO:0000256" key="1">
    <source>
        <dbReference type="SAM" id="MobiDB-lite"/>
    </source>
</evidence>
<feature type="compositionally biased region" description="Low complexity" evidence="1">
    <location>
        <begin position="132"/>
        <end position="147"/>
    </location>
</feature>
<feature type="region of interest" description="Disordered" evidence="1">
    <location>
        <begin position="1"/>
        <end position="204"/>
    </location>
</feature>
<evidence type="ECO:0000313" key="3">
    <source>
        <dbReference type="EMBL" id="KAK6357966.1"/>
    </source>
</evidence>
<feature type="transmembrane region" description="Helical" evidence="2">
    <location>
        <begin position="364"/>
        <end position="397"/>
    </location>
</feature>
<evidence type="ECO:0000256" key="2">
    <source>
        <dbReference type="SAM" id="Phobius"/>
    </source>
</evidence>